<keyword evidence="2 4" id="KW-0442">Lipid degradation</keyword>
<evidence type="ECO:0000256" key="5">
    <source>
        <dbReference type="SAM" id="MobiDB-lite"/>
    </source>
</evidence>
<dbReference type="GO" id="GO:0016042">
    <property type="term" value="P:lipid catabolic process"/>
    <property type="evidence" value="ECO:0007669"/>
    <property type="project" value="UniProtKB-UniRule"/>
</dbReference>
<dbReference type="OrthoDB" id="2339873at2"/>
<dbReference type="PANTHER" id="PTHR14226:SF57">
    <property type="entry name" value="BLR7027 PROTEIN"/>
    <property type="match status" value="1"/>
</dbReference>
<dbReference type="RefSeq" id="WP_153534507.1">
    <property type="nucleotide sequence ID" value="NZ_WEGH01000002.1"/>
</dbReference>
<evidence type="ECO:0000256" key="3">
    <source>
        <dbReference type="ARBA" id="ARBA00023098"/>
    </source>
</evidence>
<dbReference type="Pfam" id="PF01734">
    <property type="entry name" value="Patatin"/>
    <property type="match status" value="1"/>
</dbReference>
<organism evidence="7 8">
    <name type="scientific">Actinomadura macrotermitis</name>
    <dbReference type="NCBI Taxonomy" id="2585200"/>
    <lineage>
        <taxon>Bacteria</taxon>
        <taxon>Bacillati</taxon>
        <taxon>Actinomycetota</taxon>
        <taxon>Actinomycetes</taxon>
        <taxon>Streptosporangiales</taxon>
        <taxon>Thermomonosporaceae</taxon>
        <taxon>Actinomadura</taxon>
    </lineage>
</organism>
<evidence type="ECO:0000256" key="2">
    <source>
        <dbReference type="ARBA" id="ARBA00022963"/>
    </source>
</evidence>
<comment type="caution">
    <text evidence="7">The sequence shown here is derived from an EMBL/GenBank/DDBJ whole genome shotgun (WGS) entry which is preliminary data.</text>
</comment>
<protein>
    <recommendedName>
        <fullName evidence="6">PNPLA domain-containing protein</fullName>
    </recommendedName>
</protein>
<gene>
    <name evidence="7" type="ORF">ACRB68_41710</name>
</gene>
<feature type="short sequence motif" description="GXSXG" evidence="4">
    <location>
        <begin position="40"/>
        <end position="44"/>
    </location>
</feature>
<dbReference type="Gene3D" id="3.40.1090.10">
    <property type="entry name" value="Cytosolic phospholipase A2 catalytic domain"/>
    <property type="match status" value="2"/>
</dbReference>
<dbReference type="EMBL" id="WEGH01000002">
    <property type="protein sequence ID" value="MQY06091.1"/>
    <property type="molecule type" value="Genomic_DNA"/>
</dbReference>
<feature type="short sequence motif" description="DGA/G" evidence="4">
    <location>
        <begin position="186"/>
        <end position="188"/>
    </location>
</feature>
<dbReference type="PANTHER" id="PTHR14226">
    <property type="entry name" value="NEUROPATHY TARGET ESTERASE/SWISS CHEESE D.MELANOGASTER"/>
    <property type="match status" value="1"/>
</dbReference>
<feature type="compositionally biased region" description="Low complexity" evidence="5">
    <location>
        <begin position="251"/>
        <end position="266"/>
    </location>
</feature>
<dbReference type="AlphaFoldDB" id="A0A7K0BY26"/>
<dbReference type="PROSITE" id="PS51635">
    <property type="entry name" value="PNPLA"/>
    <property type="match status" value="1"/>
</dbReference>
<dbReference type="InterPro" id="IPR016035">
    <property type="entry name" value="Acyl_Trfase/lysoPLipase"/>
</dbReference>
<dbReference type="GO" id="GO:0016787">
    <property type="term" value="F:hydrolase activity"/>
    <property type="evidence" value="ECO:0007669"/>
    <property type="project" value="UniProtKB-UniRule"/>
</dbReference>
<keyword evidence="8" id="KW-1185">Reference proteome</keyword>
<evidence type="ECO:0000256" key="4">
    <source>
        <dbReference type="PROSITE-ProRule" id="PRU01161"/>
    </source>
</evidence>
<proteinExistence type="predicted"/>
<sequence length="266" mass="27469">MAGALVLGSGGVAGIAWTTGVLAGLADQGVDVTGADVLIGTSAGSTVAAQVASGLPIEELYRRQADPAAQNRELVPAASVAELMATLLKLVERYPDRAELRRKVGELALAADTVPEAERRAVIEGRLPVHEWPDRDLRIVAVETVTGDPVVFDRHSGVPLVDAVAASCAVPGIWPPVTIRDARYMDGGIRSVGNADLAAGADRVLVIAPMADPTLERDVAGLPDAQVVKPDRASVAAFGADPLDSSTRTPAAEAGRAQGRAAAVRW</sequence>
<name>A0A7K0BY26_9ACTN</name>
<evidence type="ECO:0000313" key="7">
    <source>
        <dbReference type="EMBL" id="MQY06091.1"/>
    </source>
</evidence>
<evidence type="ECO:0000313" key="8">
    <source>
        <dbReference type="Proteomes" id="UP000487268"/>
    </source>
</evidence>
<evidence type="ECO:0000259" key="6">
    <source>
        <dbReference type="PROSITE" id="PS51635"/>
    </source>
</evidence>
<feature type="region of interest" description="Disordered" evidence="5">
    <location>
        <begin position="240"/>
        <end position="266"/>
    </location>
</feature>
<evidence type="ECO:0000256" key="1">
    <source>
        <dbReference type="ARBA" id="ARBA00022801"/>
    </source>
</evidence>
<feature type="active site" description="Nucleophile" evidence="4">
    <location>
        <position position="42"/>
    </location>
</feature>
<comment type="caution">
    <text evidence="4">Lacks conserved residue(s) required for the propagation of feature annotation.</text>
</comment>
<accession>A0A7K0BY26</accession>
<feature type="active site" description="Proton acceptor" evidence="4">
    <location>
        <position position="186"/>
    </location>
</feature>
<feature type="domain" description="PNPLA" evidence="6">
    <location>
        <begin position="5"/>
        <end position="200"/>
    </location>
</feature>
<dbReference type="InterPro" id="IPR050301">
    <property type="entry name" value="NTE"/>
</dbReference>
<keyword evidence="1 4" id="KW-0378">Hydrolase</keyword>
<reference evidence="7 8" key="1">
    <citation type="submission" date="2019-10" db="EMBL/GenBank/DDBJ databases">
        <title>Actinomadura rubteroloni sp. nov. and Actinomadura macrotermitis sp. nov., isolated from the gut of fungus growing-termite Macrotermes natalensis.</title>
        <authorList>
            <person name="Benndorf R."/>
            <person name="Martin K."/>
            <person name="Kuefner M."/>
            <person name="De Beer W."/>
            <person name="Kaster A.-K."/>
            <person name="Vollmers J."/>
            <person name="Poulsen M."/>
            <person name="Beemelmanns C."/>
        </authorList>
    </citation>
    <scope>NUCLEOTIDE SEQUENCE [LARGE SCALE GENOMIC DNA]</scope>
    <source>
        <strain evidence="7 8">RB68</strain>
    </source>
</reference>
<dbReference type="SUPFAM" id="SSF52151">
    <property type="entry name" value="FabD/lysophospholipase-like"/>
    <property type="match status" value="1"/>
</dbReference>
<dbReference type="InterPro" id="IPR002641">
    <property type="entry name" value="PNPLA_dom"/>
</dbReference>
<dbReference type="Proteomes" id="UP000487268">
    <property type="component" value="Unassembled WGS sequence"/>
</dbReference>
<keyword evidence="3 4" id="KW-0443">Lipid metabolism</keyword>